<evidence type="ECO:0000313" key="7">
    <source>
        <dbReference type="Proteomes" id="UP000427716"/>
    </source>
</evidence>
<organism evidence="6 7">
    <name type="scientific">Guyparkeria halophila</name>
    <dbReference type="NCBI Taxonomy" id="47960"/>
    <lineage>
        <taxon>Bacteria</taxon>
        <taxon>Pseudomonadati</taxon>
        <taxon>Pseudomonadota</taxon>
        <taxon>Gammaproteobacteria</taxon>
        <taxon>Chromatiales</taxon>
        <taxon>Thioalkalibacteraceae</taxon>
        <taxon>Guyparkeria</taxon>
    </lineage>
</organism>
<accession>A0A6I6D1H9</accession>
<dbReference type="SUPFAM" id="SSF53756">
    <property type="entry name" value="UDP-Glycosyltransferase/glycogen phosphorylase"/>
    <property type="match status" value="1"/>
</dbReference>
<dbReference type="PANTHER" id="PTHR42655">
    <property type="entry name" value="GLYCOGEN PHOSPHORYLASE"/>
    <property type="match status" value="1"/>
</dbReference>
<evidence type="ECO:0000256" key="1">
    <source>
        <dbReference type="ARBA" id="ARBA00001275"/>
    </source>
</evidence>
<dbReference type="InterPro" id="IPR024517">
    <property type="entry name" value="Glycogen_phosphorylase_DUF3417"/>
</dbReference>
<proteinExistence type="inferred from homology"/>
<reference evidence="6 7" key="1">
    <citation type="submission" date="2019-11" db="EMBL/GenBank/DDBJ databases">
        <authorList>
            <person name="Zhang J."/>
            <person name="Sun C."/>
        </authorList>
    </citation>
    <scope>NUCLEOTIDE SEQUENCE [LARGE SCALE GENOMIC DNA]</scope>
    <source>
        <strain evidence="7">sp2</strain>
    </source>
</reference>
<dbReference type="Pfam" id="PF00343">
    <property type="entry name" value="Phosphorylase"/>
    <property type="match status" value="1"/>
</dbReference>
<dbReference type="InterPro" id="IPR000811">
    <property type="entry name" value="Glyco_trans_35"/>
</dbReference>
<dbReference type="PANTHER" id="PTHR42655:SF1">
    <property type="entry name" value="GLYCOGEN PHOSPHORYLASE"/>
    <property type="match status" value="1"/>
</dbReference>
<comment type="catalytic activity">
    <reaction evidence="1">
        <text>[(1-&gt;4)-alpha-D-glucosyl](n) + phosphate = [(1-&gt;4)-alpha-D-glucosyl](n-1) + alpha-D-glucose 1-phosphate</text>
        <dbReference type="Rhea" id="RHEA:41732"/>
        <dbReference type="Rhea" id="RHEA-COMP:9584"/>
        <dbReference type="Rhea" id="RHEA-COMP:9586"/>
        <dbReference type="ChEBI" id="CHEBI:15444"/>
        <dbReference type="ChEBI" id="CHEBI:43474"/>
        <dbReference type="ChEBI" id="CHEBI:58601"/>
        <dbReference type="EC" id="2.4.1.1"/>
    </reaction>
</comment>
<dbReference type="KEGG" id="ghl:GM160_03565"/>
<evidence type="ECO:0000256" key="4">
    <source>
        <dbReference type="PIRSR" id="PIRSR000460-1"/>
    </source>
</evidence>
<feature type="modified residue" description="N6-(pyridoxal phosphate)lysine" evidence="4">
    <location>
        <position position="600"/>
    </location>
</feature>
<dbReference type="Pfam" id="PF11897">
    <property type="entry name" value="DUF3417"/>
    <property type="match status" value="1"/>
</dbReference>
<dbReference type="InterPro" id="IPR011834">
    <property type="entry name" value="Agluc_phsphrylas"/>
</dbReference>
<dbReference type="GO" id="GO:0030170">
    <property type="term" value="F:pyridoxal phosphate binding"/>
    <property type="evidence" value="ECO:0007669"/>
    <property type="project" value="InterPro"/>
</dbReference>
<sequence>MEVRPSLPPALTHLNELAGNLHYSRSRAVRDLFDRVDAVTWAQVEGNPVRFLQLMPQASLDRAADDSAFLAELAAAWRGFEEHCADQRVGALDSVIGADATVAYFCAEFGFHESLPIYSGGLGILAGDHCKAASDLGVPLVGVGLLYRQGYFQQCIDAEGRQHPRFEDLEFSHLPIRPATRGSAPVEVRVEFPGRMVTAQVWEVRVGRVVVYLLDTDVADNTAADREITHRLYGGDRRRRLEQEMLLGVGGVRALRALGIMPSAWHINEGHAAFSILERVRELTRDGLAFDPARHAVAAATLFTTHTPVPAGHDTFAPDLIEAHVQPFLADLGVDAPTVLSLGTDPAHDGKHFNMTALALRGSRQHNGVSRVHGTVAAQMSQAFWPEVPAEENPLTHVTNGVHVETFLNRDLTRLFDATRRDWRNHLHEAGIGELVERIDPARLWSMHLSAKAHLVDDLKARLQRQSERFGEAHVRLKQRCRVLEQPVDDFLMVGFARRFATYKRAGLLFRQRERLARLIETSPRPLVFVFAGKAHPADEPGQALLKEVHELSADPRFAGHVLLIEGYDMGLARRLVAGCDVWLNTPEFPMEASGTSGQKAGINGVLNLSVADGWWAEGHDHREGVANGWSISPTPGAADRDVREADDLLTLLETEVIPLFDRREAPADNVPEGLPLEWIAWQRHAIATILPRFNASRMVRDYAERHYRRAIDAGRLLAQDGYRAAKGRAEFEQLLAAHWAGVEGKVISAPGSIMRQGDSLSIEIETTSPGLPPQSLRCEAVLGDGAFRRIVVGELIESTDEPMRGRHRIQLPEDLAGEVDYWLRIVPTHETLLHPYELGRMVWL</sequence>
<keyword evidence="7" id="KW-1185">Reference proteome</keyword>
<dbReference type="InterPro" id="IPR052182">
    <property type="entry name" value="Glycogen/Maltodextrin_Phosph"/>
</dbReference>
<protein>
    <submittedName>
        <fullName evidence="6">Alpha-glucan family phosphorylase</fullName>
    </submittedName>
</protein>
<keyword evidence="3" id="KW-0021">Allosteric enzyme</keyword>
<feature type="domain" description="DUF3417" evidence="5">
    <location>
        <begin position="7"/>
        <end position="115"/>
    </location>
</feature>
<comment type="similarity">
    <text evidence="2">Belongs to the glycogen phosphorylase family.</text>
</comment>
<evidence type="ECO:0000259" key="5">
    <source>
        <dbReference type="Pfam" id="PF11897"/>
    </source>
</evidence>
<dbReference type="NCBIfam" id="TIGR02094">
    <property type="entry name" value="more_P_ylases"/>
    <property type="match status" value="1"/>
</dbReference>
<dbReference type="AlphaFoldDB" id="A0A6I6D1H9"/>
<gene>
    <name evidence="6" type="primary">glgP</name>
    <name evidence="6" type="ORF">GM160_03565</name>
</gene>
<dbReference type="Gene3D" id="3.40.50.2000">
    <property type="entry name" value="Glycogen Phosphorylase B"/>
    <property type="match status" value="3"/>
</dbReference>
<dbReference type="Proteomes" id="UP000427716">
    <property type="component" value="Chromosome"/>
</dbReference>
<dbReference type="PIRSF" id="PIRSF000460">
    <property type="entry name" value="Pprylas_GlgP"/>
    <property type="match status" value="1"/>
</dbReference>
<dbReference type="GO" id="GO:0008184">
    <property type="term" value="F:glycogen phosphorylase activity"/>
    <property type="evidence" value="ECO:0007669"/>
    <property type="project" value="InterPro"/>
</dbReference>
<keyword evidence="4" id="KW-0663">Pyridoxal phosphate</keyword>
<evidence type="ECO:0000313" key="6">
    <source>
        <dbReference type="EMBL" id="QGT79540.1"/>
    </source>
</evidence>
<dbReference type="EMBL" id="CP046415">
    <property type="protein sequence ID" value="QGT79540.1"/>
    <property type="molecule type" value="Genomic_DNA"/>
</dbReference>
<dbReference type="GO" id="GO:0005975">
    <property type="term" value="P:carbohydrate metabolic process"/>
    <property type="evidence" value="ECO:0007669"/>
    <property type="project" value="InterPro"/>
</dbReference>
<evidence type="ECO:0000256" key="3">
    <source>
        <dbReference type="ARBA" id="ARBA00022533"/>
    </source>
</evidence>
<dbReference type="RefSeq" id="WP_156575317.1">
    <property type="nucleotide sequence ID" value="NZ_CP046415.1"/>
</dbReference>
<name>A0A6I6D1H9_9GAMM</name>
<evidence type="ECO:0000256" key="2">
    <source>
        <dbReference type="ARBA" id="ARBA00006047"/>
    </source>
</evidence>